<evidence type="ECO:0000256" key="11">
    <source>
        <dbReference type="ARBA" id="ARBA00048160"/>
    </source>
</evidence>
<dbReference type="InterPro" id="IPR022673">
    <property type="entry name" value="Hexokinase_C"/>
</dbReference>
<dbReference type="Pfam" id="PF03727">
    <property type="entry name" value="Hexokinase_2"/>
    <property type="match status" value="1"/>
</dbReference>
<accession>A0A670I731</accession>
<keyword evidence="4 12" id="KW-0808">Transferase</keyword>
<keyword evidence="7 12" id="KW-0067">ATP-binding</keyword>
<evidence type="ECO:0000256" key="3">
    <source>
        <dbReference type="ARBA" id="ARBA00009225"/>
    </source>
</evidence>
<dbReference type="Gene3D" id="3.30.420.40">
    <property type="match status" value="1"/>
</dbReference>
<dbReference type="PROSITE" id="PS51748">
    <property type="entry name" value="HEXOKINASE_2"/>
    <property type="match status" value="1"/>
</dbReference>
<keyword evidence="6 12" id="KW-0418">Kinase</keyword>
<feature type="region of interest" description="Disordered" evidence="13">
    <location>
        <begin position="315"/>
        <end position="339"/>
    </location>
</feature>
<name>A0A670I731_PODMU</name>
<comment type="catalytic activity">
    <reaction evidence="11">
        <text>D-glucose + ATP = D-glucose 6-phosphate + ADP + H(+)</text>
        <dbReference type="Rhea" id="RHEA:17825"/>
        <dbReference type="ChEBI" id="CHEBI:4167"/>
        <dbReference type="ChEBI" id="CHEBI:15378"/>
        <dbReference type="ChEBI" id="CHEBI:30616"/>
        <dbReference type="ChEBI" id="CHEBI:61548"/>
        <dbReference type="ChEBI" id="CHEBI:456216"/>
        <dbReference type="EC" id="2.7.1.1"/>
    </reaction>
    <physiologicalReaction direction="left-to-right" evidence="11">
        <dbReference type="Rhea" id="RHEA:17826"/>
    </physiologicalReaction>
</comment>
<dbReference type="PANTHER" id="PTHR19443">
    <property type="entry name" value="HEXOKINASE"/>
    <property type="match status" value="1"/>
</dbReference>
<evidence type="ECO:0000313" key="15">
    <source>
        <dbReference type="Ensembl" id="ENSPMRP00000007560.1"/>
    </source>
</evidence>
<dbReference type="Ensembl" id="ENSPMRT00000008096.1">
    <property type="protein sequence ID" value="ENSPMRP00000007560.1"/>
    <property type="gene ID" value="ENSPMRG00000005100.1"/>
</dbReference>
<comment type="pathway">
    <text evidence="1">Carbohydrate degradation; glycolysis; D-glyceraldehyde 3-phosphate and glycerone phosphate from D-glucose: step 1/4.</text>
</comment>
<dbReference type="GO" id="GO:0005524">
    <property type="term" value="F:ATP binding"/>
    <property type="evidence" value="ECO:0007669"/>
    <property type="project" value="UniProtKB-UniRule"/>
</dbReference>
<dbReference type="GO" id="GO:0006096">
    <property type="term" value="P:glycolytic process"/>
    <property type="evidence" value="ECO:0007669"/>
    <property type="project" value="UniProtKB-KW"/>
</dbReference>
<evidence type="ECO:0000256" key="13">
    <source>
        <dbReference type="SAM" id="MobiDB-lite"/>
    </source>
</evidence>
<dbReference type="OMA" id="RRMFGCI"/>
<reference evidence="15" key="3">
    <citation type="submission" date="2025-09" db="UniProtKB">
        <authorList>
            <consortium name="Ensembl"/>
        </authorList>
    </citation>
    <scope>IDENTIFICATION</scope>
</reference>
<sequence>MIVAQLLQTALNQTCKNYQIEVIAVINDSVGTLLSCHSEKEPCEVGLVIDAGTNCGYVEELQHIAGLEHGAGCMCINTEWSSFGKLGELNDITTEFDLQMDKQSMDRGKNMFEKLVGSIYLCDTIRVTLATLAEKGDIFSGVLTPTLLTKGKMELQDIVDIIDEKVGLANTKNFLVRLGMVASNQDCFNVQQICQAVYVRSAKLCAAGLAGVLTHIRISQGLPHLKIIVAVDGDMYKSRPQYGQILQETLKSLAPDCTVTFATSEHGCVFGAARVAAATLRLKHQQEGVAQVLAPFRLSMSDMDTLRTMMRQEMEKGLSKETHSTSHRPHVAHLRPPFA</sequence>
<keyword evidence="16" id="KW-1185">Reference proteome</keyword>
<protein>
    <recommendedName>
        <fullName evidence="12">Phosphotransferase</fullName>
        <ecNumber evidence="12">2.7.1.-</ecNumber>
    </recommendedName>
</protein>
<dbReference type="EC" id="2.7.1.-" evidence="12"/>
<dbReference type="FunFam" id="3.40.367.20:FF:000005">
    <property type="entry name" value="Phosphotransferase"/>
    <property type="match status" value="1"/>
</dbReference>
<dbReference type="SUPFAM" id="SSF53067">
    <property type="entry name" value="Actin-like ATPase domain"/>
    <property type="match status" value="1"/>
</dbReference>
<comment type="similarity">
    <text evidence="3 12">Belongs to the hexokinase family.</text>
</comment>
<dbReference type="GO" id="GO:0005536">
    <property type="term" value="F:D-glucose binding"/>
    <property type="evidence" value="ECO:0007669"/>
    <property type="project" value="InterPro"/>
</dbReference>
<dbReference type="Gene3D" id="3.40.367.20">
    <property type="match status" value="1"/>
</dbReference>
<dbReference type="GO" id="GO:0005739">
    <property type="term" value="C:mitochondrion"/>
    <property type="evidence" value="ECO:0007669"/>
    <property type="project" value="TreeGrafter"/>
</dbReference>
<feature type="domain" description="Hexokinase C-terminal" evidence="14">
    <location>
        <begin position="45"/>
        <end position="277"/>
    </location>
</feature>
<keyword evidence="5 12" id="KW-0547">Nucleotide-binding</keyword>
<evidence type="ECO:0000256" key="6">
    <source>
        <dbReference type="ARBA" id="ARBA00022777"/>
    </source>
</evidence>
<dbReference type="PANTHER" id="PTHR19443:SF84">
    <property type="entry name" value="PHOSPHOTRANSFERASE"/>
    <property type="match status" value="1"/>
</dbReference>
<evidence type="ECO:0000256" key="10">
    <source>
        <dbReference type="ARBA" id="ARBA00047905"/>
    </source>
</evidence>
<dbReference type="GO" id="GO:0004340">
    <property type="term" value="F:glucokinase activity"/>
    <property type="evidence" value="ECO:0007669"/>
    <property type="project" value="TreeGrafter"/>
</dbReference>
<evidence type="ECO:0000313" key="16">
    <source>
        <dbReference type="Proteomes" id="UP000472272"/>
    </source>
</evidence>
<comment type="catalytic activity">
    <reaction evidence="10">
        <text>D-fructose + ATP = D-fructose 6-phosphate + ADP + H(+)</text>
        <dbReference type="Rhea" id="RHEA:16125"/>
        <dbReference type="ChEBI" id="CHEBI:15378"/>
        <dbReference type="ChEBI" id="CHEBI:30616"/>
        <dbReference type="ChEBI" id="CHEBI:37721"/>
        <dbReference type="ChEBI" id="CHEBI:61527"/>
        <dbReference type="ChEBI" id="CHEBI:456216"/>
        <dbReference type="EC" id="2.7.1.1"/>
    </reaction>
    <physiologicalReaction direction="left-to-right" evidence="10">
        <dbReference type="Rhea" id="RHEA:16126"/>
    </physiologicalReaction>
</comment>
<dbReference type="InterPro" id="IPR001312">
    <property type="entry name" value="Hexokinase"/>
</dbReference>
<evidence type="ECO:0000256" key="1">
    <source>
        <dbReference type="ARBA" id="ARBA00004888"/>
    </source>
</evidence>
<reference evidence="15 16" key="1">
    <citation type="journal article" date="2019" name="Proc. Natl. Acad. Sci. U.S.A.">
        <title>Regulatory changes in pterin and carotenoid genes underlie balanced color polymorphisms in the wall lizard.</title>
        <authorList>
            <person name="Andrade P."/>
            <person name="Pinho C."/>
            <person name="Perez I de Lanuza G."/>
            <person name="Afonso S."/>
            <person name="Brejcha J."/>
            <person name="Rubin C.J."/>
            <person name="Wallerman O."/>
            <person name="Pereira P."/>
            <person name="Sabatino S.J."/>
            <person name="Bellati A."/>
            <person name="Pellitteri-Rosa D."/>
            <person name="Bosakova Z."/>
            <person name="Bunikis I."/>
            <person name="Carretero M.A."/>
            <person name="Feiner N."/>
            <person name="Marsik P."/>
            <person name="Pauperio F."/>
            <person name="Salvi D."/>
            <person name="Soler L."/>
            <person name="While G.M."/>
            <person name="Uller T."/>
            <person name="Font E."/>
            <person name="Andersson L."/>
            <person name="Carneiro M."/>
        </authorList>
    </citation>
    <scope>NUCLEOTIDE SEQUENCE</scope>
</reference>
<proteinExistence type="inferred from homology"/>
<evidence type="ECO:0000256" key="8">
    <source>
        <dbReference type="ARBA" id="ARBA00023152"/>
    </source>
</evidence>
<dbReference type="InterPro" id="IPR043129">
    <property type="entry name" value="ATPase_NBD"/>
</dbReference>
<dbReference type="GO" id="GO:0001678">
    <property type="term" value="P:intracellular glucose homeostasis"/>
    <property type="evidence" value="ECO:0007669"/>
    <property type="project" value="InterPro"/>
</dbReference>
<dbReference type="GO" id="GO:0005829">
    <property type="term" value="C:cytosol"/>
    <property type="evidence" value="ECO:0007669"/>
    <property type="project" value="TreeGrafter"/>
</dbReference>
<dbReference type="GO" id="GO:0008865">
    <property type="term" value="F:fructokinase activity"/>
    <property type="evidence" value="ECO:0007669"/>
    <property type="project" value="TreeGrafter"/>
</dbReference>
<comment type="catalytic activity">
    <reaction evidence="9">
        <text>a D-hexose + ATP = a D-hexose 6-phosphate + ADP + H(+)</text>
        <dbReference type="Rhea" id="RHEA:22740"/>
        <dbReference type="ChEBI" id="CHEBI:4194"/>
        <dbReference type="ChEBI" id="CHEBI:15378"/>
        <dbReference type="ChEBI" id="CHEBI:30616"/>
        <dbReference type="ChEBI" id="CHEBI:229467"/>
        <dbReference type="ChEBI" id="CHEBI:456216"/>
        <dbReference type="EC" id="2.7.1.1"/>
    </reaction>
    <physiologicalReaction direction="left-to-right" evidence="9">
        <dbReference type="Rhea" id="RHEA:22741"/>
    </physiologicalReaction>
</comment>
<dbReference type="PRINTS" id="PR00475">
    <property type="entry name" value="HEXOKINASE"/>
</dbReference>
<evidence type="ECO:0000256" key="4">
    <source>
        <dbReference type="ARBA" id="ARBA00022679"/>
    </source>
</evidence>
<comment type="pathway">
    <text evidence="2">Carbohydrate metabolism; hexose metabolism.</text>
</comment>
<evidence type="ECO:0000256" key="12">
    <source>
        <dbReference type="RuleBase" id="RU362007"/>
    </source>
</evidence>
<evidence type="ECO:0000256" key="9">
    <source>
        <dbReference type="ARBA" id="ARBA00044613"/>
    </source>
</evidence>
<evidence type="ECO:0000256" key="2">
    <source>
        <dbReference type="ARBA" id="ARBA00005028"/>
    </source>
</evidence>
<reference evidence="15" key="2">
    <citation type="submission" date="2025-08" db="UniProtKB">
        <authorList>
            <consortium name="Ensembl"/>
        </authorList>
    </citation>
    <scope>IDENTIFICATION</scope>
</reference>
<evidence type="ECO:0000256" key="7">
    <source>
        <dbReference type="ARBA" id="ARBA00022840"/>
    </source>
</evidence>
<evidence type="ECO:0000259" key="14">
    <source>
        <dbReference type="Pfam" id="PF03727"/>
    </source>
</evidence>
<evidence type="ECO:0000256" key="5">
    <source>
        <dbReference type="ARBA" id="ARBA00022741"/>
    </source>
</evidence>
<keyword evidence="8 12" id="KW-0324">Glycolysis</keyword>
<dbReference type="Proteomes" id="UP000472272">
    <property type="component" value="Chromosome 1"/>
</dbReference>
<dbReference type="GO" id="GO:0006006">
    <property type="term" value="P:glucose metabolic process"/>
    <property type="evidence" value="ECO:0007669"/>
    <property type="project" value="TreeGrafter"/>
</dbReference>
<organism evidence="15 16">
    <name type="scientific">Podarcis muralis</name>
    <name type="common">Wall lizard</name>
    <name type="synonym">Lacerta muralis</name>
    <dbReference type="NCBI Taxonomy" id="64176"/>
    <lineage>
        <taxon>Eukaryota</taxon>
        <taxon>Metazoa</taxon>
        <taxon>Chordata</taxon>
        <taxon>Craniata</taxon>
        <taxon>Vertebrata</taxon>
        <taxon>Euteleostomi</taxon>
        <taxon>Lepidosauria</taxon>
        <taxon>Squamata</taxon>
        <taxon>Bifurcata</taxon>
        <taxon>Unidentata</taxon>
        <taxon>Episquamata</taxon>
        <taxon>Laterata</taxon>
        <taxon>Lacertibaenia</taxon>
        <taxon>Lacertidae</taxon>
        <taxon>Podarcis</taxon>
    </lineage>
</organism>
<dbReference type="AlphaFoldDB" id="A0A670I731"/>
<dbReference type="GeneTree" id="ENSGT00950000182787"/>
<feature type="compositionally biased region" description="Basic and acidic residues" evidence="13">
    <location>
        <begin position="315"/>
        <end position="324"/>
    </location>
</feature>